<proteinExistence type="inferred from homology"/>
<dbReference type="Proteomes" id="UP001244787">
    <property type="component" value="Unassembled WGS sequence"/>
</dbReference>
<dbReference type="Gene3D" id="1.20.120.450">
    <property type="entry name" value="dinb family like domain"/>
    <property type="match status" value="1"/>
</dbReference>
<keyword evidence="2" id="KW-0479">Metal-binding</keyword>
<sequence length="162" mass="18585">MNATAHKTARVISSEELLAHYQGHRNLTRRTIEAFPENEFFSHSIGGMRTFAEMVMELLGIAGPGMQEIVSGKSEPLNEHVEHDNSKAKILELWDQTTEQINMLWPKISAERFQENILLFGMYEGTVISSMLYFIDNEIHHRGQGFVYLRSLGVEPPAFYER</sequence>
<accession>A0ABT8DKB0</accession>
<evidence type="ECO:0000313" key="3">
    <source>
        <dbReference type="EMBL" id="MDN3724429.1"/>
    </source>
</evidence>
<name>A0ABT8DKB0_9FLAO</name>
<evidence type="ECO:0000313" key="4">
    <source>
        <dbReference type="Proteomes" id="UP001244787"/>
    </source>
</evidence>
<protein>
    <submittedName>
        <fullName evidence="3">DinB family protein</fullName>
    </submittedName>
</protein>
<evidence type="ECO:0000256" key="2">
    <source>
        <dbReference type="ARBA" id="ARBA00022723"/>
    </source>
</evidence>
<comment type="similarity">
    <text evidence="1">Belongs to the DinB family.</text>
</comment>
<organism evidence="3 4">
    <name type="scientific">Aequorivita aurantiaca</name>
    <dbReference type="NCBI Taxonomy" id="3053356"/>
    <lineage>
        <taxon>Bacteria</taxon>
        <taxon>Pseudomonadati</taxon>
        <taxon>Bacteroidota</taxon>
        <taxon>Flavobacteriia</taxon>
        <taxon>Flavobacteriales</taxon>
        <taxon>Flavobacteriaceae</taxon>
        <taxon>Aequorivita</taxon>
    </lineage>
</organism>
<reference evidence="3 4" key="1">
    <citation type="submission" date="2023-06" db="EMBL/GenBank/DDBJ databases">
        <authorList>
            <person name="Ye Y.-Q."/>
            <person name="Du Z.-J."/>
        </authorList>
    </citation>
    <scope>NUCLEOTIDE SEQUENCE [LARGE SCALE GENOMIC DNA]</scope>
    <source>
        <strain evidence="3 4">SDUM287046</strain>
    </source>
</reference>
<evidence type="ECO:0000256" key="1">
    <source>
        <dbReference type="ARBA" id="ARBA00008635"/>
    </source>
</evidence>
<keyword evidence="4" id="KW-1185">Reference proteome</keyword>
<dbReference type="InterPro" id="IPR034660">
    <property type="entry name" value="DinB/YfiT-like"/>
</dbReference>
<dbReference type="SUPFAM" id="SSF109854">
    <property type="entry name" value="DinB/YfiT-like putative metalloenzymes"/>
    <property type="match status" value="1"/>
</dbReference>
<dbReference type="Pfam" id="PF05163">
    <property type="entry name" value="DinB"/>
    <property type="match status" value="1"/>
</dbReference>
<dbReference type="RefSeq" id="WP_290254513.1">
    <property type="nucleotide sequence ID" value="NZ_JAUGQQ010000004.1"/>
</dbReference>
<comment type="caution">
    <text evidence="3">The sequence shown here is derived from an EMBL/GenBank/DDBJ whole genome shotgun (WGS) entry which is preliminary data.</text>
</comment>
<dbReference type="InterPro" id="IPR007837">
    <property type="entry name" value="DinB"/>
</dbReference>
<dbReference type="EMBL" id="JAUGQQ010000004">
    <property type="protein sequence ID" value="MDN3724429.1"/>
    <property type="molecule type" value="Genomic_DNA"/>
</dbReference>
<gene>
    <name evidence="3" type="ORF">QRD02_08540</name>
</gene>